<evidence type="ECO:0000256" key="3">
    <source>
        <dbReference type="ARBA" id="ARBA00022630"/>
    </source>
</evidence>
<dbReference type="Gene3D" id="3.20.20.30">
    <property type="entry name" value="Luciferase-like domain"/>
    <property type="match status" value="2"/>
</dbReference>
<keyword evidence="7" id="KW-0455">Luminescence</keyword>
<sequence length="324" mass="36855">MKFGLFFLNFQLDNSSEEVLDTMINTVSFIDNDNYHFDNVYINEHHFSKNGIIGSPITAASFLLGLTKKLHIGSLNQVITTHHPVRVAEEASLLDQMSDGRFILGFSDCNSQFEMTFFKRELTSQQLQFEACYDIINEAITTGYCQAENDFFNFPKISINPHCFTETGPKQYVIATSESVVKWAAKKAIPLTFKWDDSLLTKEKYSSLYNMTAKEHHVDISMVEHQLPLIVNINDNGFLAREETKKYLASYIAEAYPDHDQEIKIGEIIDENAIGTNDDYYDSTLLAISKTGAKRILLSFESMGDNSKMLSVINEINKKIINNM</sequence>
<dbReference type="AlphaFoldDB" id="A0A291BBD0"/>
<dbReference type="GO" id="GO:0047646">
    <property type="term" value="F:alkanal monooxygenase (FMN-linked) activity"/>
    <property type="evidence" value="ECO:0007669"/>
    <property type="project" value="UniProtKB-EC"/>
</dbReference>
<evidence type="ECO:0000313" key="11">
    <source>
        <dbReference type="EMBL" id="ATF10303.1"/>
    </source>
</evidence>
<keyword evidence="3" id="KW-0285">Flavoprotein</keyword>
<dbReference type="PROSITE" id="PS00494">
    <property type="entry name" value="BACTERIAL_LUCIFERASE"/>
    <property type="match status" value="1"/>
</dbReference>
<dbReference type="EC" id="1.14.14.3" evidence="2"/>
<evidence type="ECO:0000256" key="4">
    <source>
        <dbReference type="ARBA" id="ARBA00022643"/>
    </source>
</evidence>
<accession>A0A291BBD0</accession>
<evidence type="ECO:0000259" key="10">
    <source>
        <dbReference type="Pfam" id="PF00296"/>
    </source>
</evidence>
<dbReference type="PANTHER" id="PTHR30137:SF8">
    <property type="entry name" value="BLR5498 PROTEIN"/>
    <property type="match status" value="1"/>
</dbReference>
<dbReference type="KEGG" id="elux:BTN50_1883"/>
<dbReference type="RefSeq" id="WP_096619748.1">
    <property type="nucleotide sequence ID" value="NZ_CP020663.1"/>
</dbReference>
<keyword evidence="8" id="KW-0599">Photoprotein</keyword>
<comment type="subunit">
    <text evidence="1">Heterodimer of an alpha and a beta chain.</text>
</comment>
<dbReference type="GO" id="GO:0008218">
    <property type="term" value="P:bioluminescence"/>
    <property type="evidence" value="ECO:0007669"/>
    <property type="project" value="UniProtKB-KW"/>
</dbReference>
<organism evidence="11 12">
    <name type="scientific">Candidatus Enterovibrio altilux</name>
    <dbReference type="NCBI Taxonomy" id="1927128"/>
    <lineage>
        <taxon>Bacteria</taxon>
        <taxon>Pseudomonadati</taxon>
        <taxon>Pseudomonadota</taxon>
        <taxon>Gammaproteobacteria</taxon>
        <taxon>Vibrionales</taxon>
        <taxon>Vibrionaceae</taxon>
        <taxon>Enterovibrio</taxon>
    </lineage>
</organism>
<dbReference type="InterPro" id="IPR011251">
    <property type="entry name" value="Luciferase-like_dom"/>
</dbReference>
<comment type="catalytic activity">
    <reaction evidence="9">
        <text>a long-chain fatty aldehyde + FMNH2 + O2 = a long-chain fatty acid + hnu + FMN + H2O + 2 H(+)</text>
        <dbReference type="Rhea" id="RHEA:17181"/>
        <dbReference type="ChEBI" id="CHEBI:15377"/>
        <dbReference type="ChEBI" id="CHEBI:15378"/>
        <dbReference type="ChEBI" id="CHEBI:15379"/>
        <dbReference type="ChEBI" id="CHEBI:17176"/>
        <dbReference type="ChEBI" id="CHEBI:30212"/>
        <dbReference type="ChEBI" id="CHEBI:57560"/>
        <dbReference type="ChEBI" id="CHEBI:57618"/>
        <dbReference type="ChEBI" id="CHEBI:58210"/>
        <dbReference type="EC" id="1.14.14.3"/>
    </reaction>
</comment>
<protein>
    <recommendedName>
        <fullName evidence="2">bacterial luciferase</fullName>
        <ecNumber evidence="2">1.14.14.3</ecNumber>
    </recommendedName>
</protein>
<evidence type="ECO:0000256" key="1">
    <source>
        <dbReference type="ARBA" id="ARBA00011870"/>
    </source>
</evidence>
<dbReference type="GO" id="GO:0005829">
    <property type="term" value="C:cytosol"/>
    <property type="evidence" value="ECO:0007669"/>
    <property type="project" value="TreeGrafter"/>
</dbReference>
<dbReference type="PANTHER" id="PTHR30137">
    <property type="entry name" value="LUCIFERASE-LIKE MONOOXYGENASE"/>
    <property type="match status" value="1"/>
</dbReference>
<reference evidence="12" key="1">
    <citation type="submission" date="2017-04" db="EMBL/GenBank/DDBJ databases">
        <title>Genome evolution of the luminous symbionts of deep sea anglerfish.</title>
        <authorList>
            <person name="Hendry T.A."/>
        </authorList>
    </citation>
    <scope>NUCLEOTIDE SEQUENCE [LARGE SCALE GENOMIC DNA]</scope>
</reference>
<evidence type="ECO:0000256" key="9">
    <source>
        <dbReference type="ARBA" id="ARBA00048737"/>
    </source>
</evidence>
<dbReference type="PRINTS" id="PR00089">
    <property type="entry name" value="LUCIFERASE"/>
</dbReference>
<keyword evidence="6" id="KW-0503">Monooxygenase</keyword>
<evidence type="ECO:0000256" key="2">
    <source>
        <dbReference type="ARBA" id="ARBA00012106"/>
    </source>
</evidence>
<feature type="domain" description="Luciferase-like" evidence="10">
    <location>
        <begin position="1"/>
        <end position="256"/>
    </location>
</feature>
<evidence type="ECO:0000256" key="7">
    <source>
        <dbReference type="ARBA" id="ARBA00023223"/>
    </source>
</evidence>
<keyword evidence="12" id="KW-1185">Reference proteome</keyword>
<dbReference type="InterPro" id="IPR018235">
    <property type="entry name" value="Bacterial_luciferase_CS"/>
</dbReference>
<evidence type="ECO:0000256" key="8">
    <source>
        <dbReference type="ARBA" id="ARBA00023262"/>
    </source>
</evidence>
<evidence type="ECO:0000256" key="6">
    <source>
        <dbReference type="ARBA" id="ARBA00023033"/>
    </source>
</evidence>
<evidence type="ECO:0000256" key="5">
    <source>
        <dbReference type="ARBA" id="ARBA00023002"/>
    </source>
</evidence>
<dbReference type="EMBL" id="CP020663">
    <property type="protein sequence ID" value="ATF10303.1"/>
    <property type="molecule type" value="Genomic_DNA"/>
</dbReference>
<dbReference type="SUPFAM" id="SSF51679">
    <property type="entry name" value="Bacterial luciferase-like"/>
    <property type="match status" value="1"/>
</dbReference>
<gene>
    <name evidence="11" type="ORF">BTN50_1883</name>
</gene>
<name>A0A291BBD0_9GAMM</name>
<dbReference type="InterPro" id="IPR050766">
    <property type="entry name" value="Bact_Lucif_Oxidored"/>
</dbReference>
<proteinExistence type="predicted"/>
<keyword evidence="5 11" id="KW-0560">Oxidoreductase</keyword>
<dbReference type="Pfam" id="PF00296">
    <property type="entry name" value="Bac_luciferase"/>
    <property type="match status" value="1"/>
</dbReference>
<keyword evidence="4" id="KW-0288">FMN</keyword>
<dbReference type="Proteomes" id="UP000218160">
    <property type="component" value="Chromosome 2"/>
</dbReference>
<dbReference type="InterPro" id="IPR036661">
    <property type="entry name" value="Luciferase-like_sf"/>
</dbReference>
<dbReference type="InterPro" id="IPR002103">
    <property type="entry name" value="Luciferase_bac/NFP"/>
</dbReference>
<evidence type="ECO:0000313" key="12">
    <source>
        <dbReference type="Proteomes" id="UP000218160"/>
    </source>
</evidence>